<feature type="domain" description="Fe2OG dioxygenase" evidence="2">
    <location>
        <begin position="62"/>
        <end position="169"/>
    </location>
</feature>
<reference evidence="3 4" key="1">
    <citation type="submission" date="2020-05" db="EMBL/GenBank/DDBJ databases">
        <title>WGS assembly of Panicum virgatum.</title>
        <authorList>
            <person name="Lovell J.T."/>
            <person name="Jenkins J."/>
            <person name="Shu S."/>
            <person name="Juenger T.E."/>
            <person name="Schmutz J."/>
        </authorList>
    </citation>
    <scope>NUCLEOTIDE SEQUENCE [LARGE SCALE GENOMIC DNA]</scope>
    <source>
        <strain evidence="4">cv. AP13</strain>
    </source>
</reference>
<dbReference type="InterPro" id="IPR044861">
    <property type="entry name" value="IPNS-like_FE2OG_OXY"/>
</dbReference>
<organism evidence="3 4">
    <name type="scientific">Panicum virgatum</name>
    <name type="common">Blackwell switchgrass</name>
    <dbReference type="NCBI Taxonomy" id="38727"/>
    <lineage>
        <taxon>Eukaryota</taxon>
        <taxon>Viridiplantae</taxon>
        <taxon>Streptophyta</taxon>
        <taxon>Embryophyta</taxon>
        <taxon>Tracheophyta</taxon>
        <taxon>Spermatophyta</taxon>
        <taxon>Magnoliopsida</taxon>
        <taxon>Liliopsida</taxon>
        <taxon>Poales</taxon>
        <taxon>Poaceae</taxon>
        <taxon>PACMAD clade</taxon>
        <taxon>Panicoideae</taxon>
        <taxon>Panicodae</taxon>
        <taxon>Paniceae</taxon>
        <taxon>Panicinae</taxon>
        <taxon>Panicum</taxon>
        <taxon>Panicum sect. Hiantes</taxon>
    </lineage>
</organism>
<evidence type="ECO:0000313" key="3">
    <source>
        <dbReference type="EMBL" id="KAG2590721.1"/>
    </source>
</evidence>
<dbReference type="InterPro" id="IPR005123">
    <property type="entry name" value="Oxoglu/Fe-dep_dioxygenase_dom"/>
</dbReference>
<protein>
    <recommendedName>
        <fullName evidence="2">Fe2OG dioxygenase domain-containing protein</fullName>
    </recommendedName>
</protein>
<dbReference type="InterPro" id="IPR050231">
    <property type="entry name" value="Iron_ascorbate_oxido_reductase"/>
</dbReference>
<keyword evidence="1" id="KW-0560">Oxidoreductase</keyword>
<name>A0A8T0RWC5_PANVG</name>
<sequence>MRVQSLTNMSFVFPNQIFVESYMLAEYMSRVQEVALRVLELMAEGLGMEDTNVFSRMVQRDGRDVLLRVNHYPLAMRHQAAAGGAVGFGEHTDPQIISVLRSNSASGLQIALRDGSWVPVEPDPASFVNVGDSMQVLTNGRYRSVRHRVVAGAGAGERARLSMIYFGAPAPAPSERIAPVPELIGDGEASRYRSFTWREYKAAAYRSRLADRRLDGIQLDAQGSPDPDDEP</sequence>
<keyword evidence="4" id="KW-1185">Reference proteome</keyword>
<dbReference type="AlphaFoldDB" id="A0A8T0RWC5"/>
<dbReference type="SUPFAM" id="SSF51197">
    <property type="entry name" value="Clavaminate synthase-like"/>
    <property type="match status" value="1"/>
</dbReference>
<dbReference type="InterPro" id="IPR027443">
    <property type="entry name" value="IPNS-like_sf"/>
</dbReference>
<keyword evidence="1" id="KW-0408">Iron</keyword>
<dbReference type="PANTHER" id="PTHR47990">
    <property type="entry name" value="2-OXOGLUTARATE (2OG) AND FE(II)-DEPENDENT OXYGENASE SUPERFAMILY PROTEIN-RELATED"/>
    <property type="match status" value="1"/>
</dbReference>
<gene>
    <name evidence="3" type="ORF">PVAP13_5NG427800</name>
</gene>
<comment type="similarity">
    <text evidence="1">Belongs to the iron/ascorbate-dependent oxidoreductase family.</text>
</comment>
<evidence type="ECO:0000256" key="1">
    <source>
        <dbReference type="RuleBase" id="RU003682"/>
    </source>
</evidence>
<dbReference type="GO" id="GO:0046872">
    <property type="term" value="F:metal ion binding"/>
    <property type="evidence" value="ECO:0007669"/>
    <property type="project" value="UniProtKB-KW"/>
</dbReference>
<dbReference type="Gene3D" id="2.60.120.330">
    <property type="entry name" value="B-lactam Antibiotic, Isopenicillin N Synthase, Chain"/>
    <property type="match status" value="1"/>
</dbReference>
<comment type="caution">
    <text evidence="3">The sequence shown here is derived from an EMBL/GenBank/DDBJ whole genome shotgun (WGS) entry which is preliminary data.</text>
</comment>
<dbReference type="PROSITE" id="PS51471">
    <property type="entry name" value="FE2OG_OXY"/>
    <property type="match status" value="1"/>
</dbReference>
<evidence type="ECO:0000313" key="4">
    <source>
        <dbReference type="Proteomes" id="UP000823388"/>
    </source>
</evidence>
<dbReference type="Proteomes" id="UP000823388">
    <property type="component" value="Chromosome 5N"/>
</dbReference>
<keyword evidence="1" id="KW-0479">Metal-binding</keyword>
<dbReference type="EMBL" id="CM029046">
    <property type="protein sequence ID" value="KAG2590721.1"/>
    <property type="molecule type" value="Genomic_DNA"/>
</dbReference>
<dbReference type="Pfam" id="PF03171">
    <property type="entry name" value="2OG-FeII_Oxy"/>
    <property type="match status" value="1"/>
</dbReference>
<proteinExistence type="inferred from homology"/>
<accession>A0A8T0RWC5</accession>
<evidence type="ECO:0000259" key="2">
    <source>
        <dbReference type="PROSITE" id="PS51471"/>
    </source>
</evidence>
<dbReference type="GO" id="GO:0016491">
    <property type="term" value="F:oxidoreductase activity"/>
    <property type="evidence" value="ECO:0007669"/>
    <property type="project" value="UniProtKB-KW"/>
</dbReference>